<comment type="catalytic activity">
    <reaction evidence="10">
        <text>L-threonyl-[protein] + ATP = O-phospho-L-threonyl-[protein] + ADP + H(+)</text>
        <dbReference type="Rhea" id="RHEA:46608"/>
        <dbReference type="Rhea" id="RHEA-COMP:11060"/>
        <dbReference type="Rhea" id="RHEA-COMP:11605"/>
        <dbReference type="ChEBI" id="CHEBI:15378"/>
        <dbReference type="ChEBI" id="CHEBI:30013"/>
        <dbReference type="ChEBI" id="CHEBI:30616"/>
        <dbReference type="ChEBI" id="CHEBI:61977"/>
        <dbReference type="ChEBI" id="CHEBI:456216"/>
        <dbReference type="EC" id="2.7.11.1"/>
    </reaction>
</comment>
<reference evidence="13 14" key="1">
    <citation type="submission" date="2012-04" db="EMBL/GenBank/DDBJ databases">
        <title>The Genome Sequence of Saprolegnia declina VS20.</title>
        <authorList>
            <consortium name="The Broad Institute Genome Sequencing Platform"/>
            <person name="Russ C."/>
            <person name="Nusbaum C."/>
            <person name="Tyler B."/>
            <person name="van West P."/>
            <person name="Dieguez-Uribeondo J."/>
            <person name="de Bruijn I."/>
            <person name="Tripathy S."/>
            <person name="Jiang R."/>
            <person name="Young S.K."/>
            <person name="Zeng Q."/>
            <person name="Gargeya S."/>
            <person name="Fitzgerald M."/>
            <person name="Haas B."/>
            <person name="Abouelleil A."/>
            <person name="Alvarado L."/>
            <person name="Arachchi H.M."/>
            <person name="Berlin A."/>
            <person name="Chapman S.B."/>
            <person name="Goldberg J."/>
            <person name="Griggs A."/>
            <person name="Gujja S."/>
            <person name="Hansen M."/>
            <person name="Howarth C."/>
            <person name="Imamovic A."/>
            <person name="Larimer J."/>
            <person name="McCowen C."/>
            <person name="Montmayeur A."/>
            <person name="Murphy C."/>
            <person name="Neiman D."/>
            <person name="Pearson M."/>
            <person name="Priest M."/>
            <person name="Roberts A."/>
            <person name="Saif S."/>
            <person name="Shea T."/>
            <person name="Sisk P."/>
            <person name="Sykes S."/>
            <person name="Wortman J."/>
            <person name="Nusbaum C."/>
            <person name="Birren B."/>
        </authorList>
    </citation>
    <scope>NUCLEOTIDE SEQUENCE [LARGE SCALE GENOMIC DNA]</scope>
    <source>
        <strain evidence="13 14">VS20</strain>
    </source>
</reference>
<evidence type="ECO:0000313" key="13">
    <source>
        <dbReference type="EMBL" id="EQC42427.1"/>
    </source>
</evidence>
<sequence length="225" mass="25186">MLNQGVVTEINGCLSTGKEANVYHARLGAGGEGAIKVYKTVILVFRRQSTPRKMVKLWAEKEMRDLKRLTDAGIHCPDPILLRLNVLLMTFIGRLSESQLFEFVTSPRQFNDEQVDAMLDMIQVQVEDRPTTKTNEQQVEEAVFMQKFISSSLAQVLNSERDQLAYAEDRMLGNIIAVVKVVRDICSSTSGACLPSGSRRSTDDGRRLFQQARNHPQSHQGACGE</sequence>
<evidence type="ECO:0000313" key="14">
    <source>
        <dbReference type="Proteomes" id="UP000030762"/>
    </source>
</evidence>
<dbReference type="InParanoid" id="T0SHE9"/>
<dbReference type="EC" id="2.7.11.1" evidence="2"/>
<dbReference type="SMART" id="SM00090">
    <property type="entry name" value="RIO"/>
    <property type="match status" value="1"/>
</dbReference>
<feature type="domain" description="RIO kinase" evidence="12">
    <location>
        <begin position="1"/>
        <end position="150"/>
    </location>
</feature>
<dbReference type="GeneID" id="19940889"/>
<dbReference type="AlphaFoldDB" id="T0SHE9"/>
<keyword evidence="7 13" id="KW-0418">Kinase</keyword>
<evidence type="ECO:0000256" key="9">
    <source>
        <dbReference type="ARBA" id="ARBA00022842"/>
    </source>
</evidence>
<dbReference type="EMBL" id="JH767132">
    <property type="protein sequence ID" value="EQC42427.1"/>
    <property type="molecule type" value="Genomic_DNA"/>
</dbReference>
<accession>T0SHE9</accession>
<comment type="similarity">
    <text evidence="1">Belongs to the protein kinase superfamily. RIO-type Ser/Thr kinase family.</text>
</comment>
<evidence type="ECO:0000256" key="8">
    <source>
        <dbReference type="ARBA" id="ARBA00022840"/>
    </source>
</evidence>
<dbReference type="PANTHER" id="PTHR45723">
    <property type="entry name" value="SERINE/THREONINE-PROTEIN KINASE RIO1"/>
    <property type="match status" value="1"/>
</dbReference>
<evidence type="ECO:0000259" key="12">
    <source>
        <dbReference type="SMART" id="SM00090"/>
    </source>
</evidence>
<dbReference type="GO" id="GO:0046872">
    <property type="term" value="F:metal ion binding"/>
    <property type="evidence" value="ECO:0007669"/>
    <property type="project" value="UniProtKB-KW"/>
</dbReference>
<protein>
    <recommendedName>
        <fullName evidence="2">non-specific serine/threonine protein kinase</fullName>
        <ecNumber evidence="2">2.7.11.1</ecNumber>
    </recommendedName>
</protein>
<dbReference type="eggNOG" id="KOG2270">
    <property type="taxonomic scope" value="Eukaryota"/>
</dbReference>
<dbReference type="SUPFAM" id="SSF56112">
    <property type="entry name" value="Protein kinase-like (PK-like)"/>
    <property type="match status" value="1"/>
</dbReference>
<dbReference type="OrthoDB" id="205248at2759"/>
<proteinExistence type="inferred from homology"/>
<dbReference type="InterPro" id="IPR018934">
    <property type="entry name" value="RIO_dom"/>
</dbReference>
<gene>
    <name evidence="13" type="ORF">SDRG_00162</name>
</gene>
<dbReference type="Pfam" id="PF01163">
    <property type="entry name" value="RIO1"/>
    <property type="match status" value="1"/>
</dbReference>
<keyword evidence="5" id="KW-0479">Metal-binding</keyword>
<evidence type="ECO:0000256" key="1">
    <source>
        <dbReference type="ARBA" id="ARBA00009196"/>
    </source>
</evidence>
<evidence type="ECO:0000256" key="10">
    <source>
        <dbReference type="ARBA" id="ARBA00047899"/>
    </source>
</evidence>
<evidence type="ECO:0000256" key="4">
    <source>
        <dbReference type="ARBA" id="ARBA00022679"/>
    </source>
</evidence>
<evidence type="ECO:0000256" key="2">
    <source>
        <dbReference type="ARBA" id="ARBA00012513"/>
    </source>
</evidence>
<dbReference type="InterPro" id="IPR000687">
    <property type="entry name" value="RIO_kinase"/>
</dbReference>
<keyword evidence="3" id="KW-0723">Serine/threonine-protein kinase</keyword>
<dbReference type="Proteomes" id="UP000030762">
    <property type="component" value="Unassembled WGS sequence"/>
</dbReference>
<dbReference type="STRING" id="1156394.T0SHE9"/>
<keyword evidence="6" id="KW-0547">Nucleotide-binding</keyword>
<dbReference type="GO" id="GO:0004674">
    <property type="term" value="F:protein serine/threonine kinase activity"/>
    <property type="evidence" value="ECO:0007669"/>
    <property type="project" value="UniProtKB-KW"/>
</dbReference>
<dbReference type="InterPro" id="IPR051272">
    <property type="entry name" value="RIO-type_Ser/Thr_kinase"/>
</dbReference>
<keyword evidence="14" id="KW-1185">Reference proteome</keyword>
<evidence type="ECO:0000256" key="5">
    <source>
        <dbReference type="ARBA" id="ARBA00022723"/>
    </source>
</evidence>
<keyword evidence="9" id="KW-0460">Magnesium</keyword>
<keyword evidence="8" id="KW-0067">ATP-binding</keyword>
<name>T0SHE9_SAPDV</name>
<comment type="catalytic activity">
    <reaction evidence="11">
        <text>L-seryl-[protein] + ATP = O-phospho-L-seryl-[protein] + ADP + H(+)</text>
        <dbReference type="Rhea" id="RHEA:17989"/>
        <dbReference type="Rhea" id="RHEA-COMP:9863"/>
        <dbReference type="Rhea" id="RHEA-COMP:11604"/>
        <dbReference type="ChEBI" id="CHEBI:15378"/>
        <dbReference type="ChEBI" id="CHEBI:29999"/>
        <dbReference type="ChEBI" id="CHEBI:30616"/>
        <dbReference type="ChEBI" id="CHEBI:83421"/>
        <dbReference type="ChEBI" id="CHEBI:456216"/>
        <dbReference type="EC" id="2.7.11.1"/>
    </reaction>
</comment>
<dbReference type="Gene3D" id="3.30.200.20">
    <property type="entry name" value="Phosphorylase Kinase, domain 1"/>
    <property type="match status" value="1"/>
</dbReference>
<dbReference type="VEuPathDB" id="FungiDB:SDRG_00162"/>
<dbReference type="GO" id="GO:0005524">
    <property type="term" value="F:ATP binding"/>
    <property type="evidence" value="ECO:0007669"/>
    <property type="project" value="UniProtKB-KW"/>
</dbReference>
<dbReference type="RefSeq" id="XP_008603850.1">
    <property type="nucleotide sequence ID" value="XM_008605628.1"/>
</dbReference>
<evidence type="ECO:0000256" key="6">
    <source>
        <dbReference type="ARBA" id="ARBA00022741"/>
    </source>
</evidence>
<keyword evidence="4" id="KW-0808">Transferase</keyword>
<evidence type="ECO:0000256" key="3">
    <source>
        <dbReference type="ARBA" id="ARBA00022527"/>
    </source>
</evidence>
<evidence type="ECO:0000256" key="11">
    <source>
        <dbReference type="ARBA" id="ARBA00048679"/>
    </source>
</evidence>
<organism evidence="13 14">
    <name type="scientific">Saprolegnia diclina (strain VS20)</name>
    <dbReference type="NCBI Taxonomy" id="1156394"/>
    <lineage>
        <taxon>Eukaryota</taxon>
        <taxon>Sar</taxon>
        <taxon>Stramenopiles</taxon>
        <taxon>Oomycota</taxon>
        <taxon>Saprolegniomycetes</taxon>
        <taxon>Saprolegniales</taxon>
        <taxon>Saprolegniaceae</taxon>
        <taxon>Saprolegnia</taxon>
    </lineage>
</organism>
<evidence type="ECO:0000256" key="7">
    <source>
        <dbReference type="ARBA" id="ARBA00022777"/>
    </source>
</evidence>
<dbReference type="InterPro" id="IPR011009">
    <property type="entry name" value="Kinase-like_dom_sf"/>
</dbReference>